<dbReference type="PIRSF" id="PIRSF038133">
    <property type="entry name" value="HAT_Nua4_EAF3/MRG15"/>
    <property type="match status" value="1"/>
</dbReference>
<dbReference type="PANTHER" id="PTHR10880">
    <property type="entry name" value="MORTALITY FACTOR 4-LIKE PROTEIN"/>
    <property type="match status" value="1"/>
</dbReference>
<dbReference type="Gene3D" id="1.10.274.30">
    <property type="entry name" value="MRG domain"/>
    <property type="match status" value="1"/>
</dbReference>
<comment type="similarity">
    <text evidence="2">Belongs to the MRG family.</text>
</comment>
<protein>
    <recommendedName>
        <fullName evidence="3">Chromatin modification-related protein EAF3</fullName>
    </recommendedName>
</protein>
<evidence type="ECO:0000256" key="3">
    <source>
        <dbReference type="ARBA" id="ARBA00018505"/>
    </source>
</evidence>
<evidence type="ECO:0000256" key="6">
    <source>
        <dbReference type="ARBA" id="ARBA00023163"/>
    </source>
</evidence>
<keyword evidence="6" id="KW-0804">Transcription</keyword>
<feature type="compositionally biased region" description="Basic and acidic residues" evidence="8">
    <location>
        <begin position="163"/>
        <end position="182"/>
    </location>
</feature>
<feature type="region of interest" description="Disordered" evidence="8">
    <location>
        <begin position="131"/>
        <end position="182"/>
    </location>
</feature>
<sequence>MSVEPGSASDPSSSAAGTSKSSTVKKGTLTTLISPTTHVQWRINEKCLCYHGPLIYEAKILKIRVFTPEDTENGEIGPNFLVHYKGWKQTWDEWVTEQRILKLDEAGIAKQKALSQSALAAQSATTAAAAAGKAKDPTGKASTSNPTAASSSAVAGGSTRSGIRKEGARGTKRAREDDEVHNSRRADMKLNIPEVLKVLLVDDWEAVTKNHQLVTLPRSPTVRQILSQFEQHVKTSTTSLPTPGILTRTIINGLQIYFDRACGMSLLYRFERHQYAEIRKKYITGPQVKIEESSDVEMSSIYGGEHLLRMLVSLPQMIANSQMDAESIALVKEYVNELLRFLEINKDSIFQREYDTPSQSYGNTARS</sequence>
<evidence type="ECO:0000256" key="1">
    <source>
        <dbReference type="ARBA" id="ARBA00004123"/>
    </source>
</evidence>
<dbReference type="InterPro" id="IPR016197">
    <property type="entry name" value="Chromo-like_dom_sf"/>
</dbReference>
<keyword evidence="4" id="KW-0156">Chromatin regulator</keyword>
<dbReference type="GO" id="GO:0032221">
    <property type="term" value="C:Rpd3S complex"/>
    <property type="evidence" value="ECO:0007669"/>
    <property type="project" value="TreeGrafter"/>
</dbReference>
<dbReference type="Gene3D" id="2.30.30.140">
    <property type="match status" value="1"/>
</dbReference>
<dbReference type="EMBL" id="ML769457">
    <property type="protein sequence ID" value="KAE9400403.1"/>
    <property type="molecule type" value="Genomic_DNA"/>
</dbReference>
<dbReference type="SMART" id="SM00298">
    <property type="entry name" value="CHROMO"/>
    <property type="match status" value="1"/>
</dbReference>
<evidence type="ECO:0000259" key="9">
    <source>
        <dbReference type="SMART" id="SM00298"/>
    </source>
</evidence>
<name>A0A6A4HR10_9AGAR</name>
<dbReference type="GO" id="GO:0035267">
    <property type="term" value="C:NuA4 histone acetyltransferase complex"/>
    <property type="evidence" value="ECO:0007669"/>
    <property type="project" value="TreeGrafter"/>
</dbReference>
<proteinExistence type="inferred from homology"/>
<dbReference type="PROSITE" id="PS51640">
    <property type="entry name" value="MRG"/>
    <property type="match status" value="1"/>
</dbReference>
<dbReference type="Pfam" id="PF22732">
    <property type="entry name" value="MSL3_chromo-like"/>
    <property type="match status" value="1"/>
</dbReference>
<evidence type="ECO:0000256" key="5">
    <source>
        <dbReference type="ARBA" id="ARBA00023015"/>
    </source>
</evidence>
<gene>
    <name evidence="10" type="ORF">BT96DRAFT_651374</name>
</gene>
<dbReference type="PANTHER" id="PTHR10880:SF15">
    <property type="entry name" value="MSL COMPLEX SUBUNIT 3"/>
    <property type="match status" value="1"/>
</dbReference>
<evidence type="ECO:0000313" key="10">
    <source>
        <dbReference type="EMBL" id="KAE9400403.1"/>
    </source>
</evidence>
<dbReference type="InterPro" id="IPR008676">
    <property type="entry name" value="MRG"/>
</dbReference>
<dbReference type="OrthoDB" id="124855at2759"/>
<keyword evidence="7" id="KW-0539">Nucleus</keyword>
<feature type="region of interest" description="Disordered" evidence="8">
    <location>
        <begin position="1"/>
        <end position="22"/>
    </location>
</feature>
<organism evidence="10 11">
    <name type="scientific">Gymnopus androsaceus JB14</name>
    <dbReference type="NCBI Taxonomy" id="1447944"/>
    <lineage>
        <taxon>Eukaryota</taxon>
        <taxon>Fungi</taxon>
        <taxon>Dikarya</taxon>
        <taxon>Basidiomycota</taxon>
        <taxon>Agaricomycotina</taxon>
        <taxon>Agaricomycetes</taxon>
        <taxon>Agaricomycetidae</taxon>
        <taxon>Agaricales</taxon>
        <taxon>Marasmiineae</taxon>
        <taxon>Omphalotaceae</taxon>
        <taxon>Gymnopus</taxon>
    </lineage>
</organism>
<evidence type="ECO:0000256" key="4">
    <source>
        <dbReference type="ARBA" id="ARBA00022853"/>
    </source>
</evidence>
<dbReference type="Proteomes" id="UP000799118">
    <property type="component" value="Unassembled WGS sequence"/>
</dbReference>
<keyword evidence="11" id="KW-1185">Reference proteome</keyword>
<feature type="compositionally biased region" description="Low complexity" evidence="8">
    <location>
        <begin position="139"/>
        <end position="158"/>
    </location>
</feature>
<comment type="subcellular location">
    <subcellularLocation>
        <location evidence="1">Nucleus</location>
    </subcellularLocation>
</comment>
<accession>A0A6A4HR10</accession>
<dbReference type="InterPro" id="IPR000953">
    <property type="entry name" value="Chromo/chromo_shadow_dom"/>
</dbReference>
<dbReference type="InterPro" id="IPR026541">
    <property type="entry name" value="MRG_dom"/>
</dbReference>
<dbReference type="InterPro" id="IPR053820">
    <property type="entry name" value="MSL3_chromo-like"/>
</dbReference>
<dbReference type="GO" id="GO:0006338">
    <property type="term" value="P:chromatin remodeling"/>
    <property type="evidence" value="ECO:0007669"/>
    <property type="project" value="UniProtKB-ARBA"/>
</dbReference>
<evidence type="ECO:0000256" key="2">
    <source>
        <dbReference type="ARBA" id="ARBA00009093"/>
    </source>
</evidence>
<evidence type="ECO:0000256" key="8">
    <source>
        <dbReference type="SAM" id="MobiDB-lite"/>
    </source>
</evidence>
<evidence type="ECO:0000313" key="11">
    <source>
        <dbReference type="Proteomes" id="UP000799118"/>
    </source>
</evidence>
<dbReference type="Pfam" id="PF05712">
    <property type="entry name" value="MRG"/>
    <property type="match status" value="1"/>
</dbReference>
<dbReference type="InterPro" id="IPR038217">
    <property type="entry name" value="MRG_C_sf"/>
</dbReference>
<keyword evidence="5" id="KW-0805">Transcription regulation</keyword>
<reference evidence="10" key="1">
    <citation type="journal article" date="2019" name="Environ. Microbiol.">
        <title>Fungal ecological strategies reflected in gene transcription - a case study of two litter decomposers.</title>
        <authorList>
            <person name="Barbi F."/>
            <person name="Kohler A."/>
            <person name="Barry K."/>
            <person name="Baskaran P."/>
            <person name="Daum C."/>
            <person name="Fauchery L."/>
            <person name="Ihrmark K."/>
            <person name="Kuo A."/>
            <person name="LaButti K."/>
            <person name="Lipzen A."/>
            <person name="Morin E."/>
            <person name="Grigoriev I.V."/>
            <person name="Henrissat B."/>
            <person name="Lindahl B."/>
            <person name="Martin F."/>
        </authorList>
    </citation>
    <scope>NUCLEOTIDE SEQUENCE</scope>
    <source>
        <strain evidence="10">JB14</strain>
    </source>
</reference>
<dbReference type="SUPFAM" id="SSF54160">
    <property type="entry name" value="Chromo domain-like"/>
    <property type="match status" value="1"/>
</dbReference>
<feature type="domain" description="Chromo" evidence="9">
    <location>
        <begin position="55"/>
        <end position="116"/>
    </location>
</feature>
<dbReference type="GO" id="GO:0006355">
    <property type="term" value="P:regulation of DNA-templated transcription"/>
    <property type="evidence" value="ECO:0007669"/>
    <property type="project" value="InterPro"/>
</dbReference>
<evidence type="ECO:0000256" key="7">
    <source>
        <dbReference type="ARBA" id="ARBA00023242"/>
    </source>
</evidence>
<dbReference type="AlphaFoldDB" id="A0A6A4HR10"/>